<gene>
    <name evidence="3" type="ORF">FHW18_003717</name>
</gene>
<dbReference type="PANTHER" id="PTHR42928">
    <property type="entry name" value="TRICARBOXYLATE-BINDING PROTEIN"/>
    <property type="match status" value="1"/>
</dbReference>
<dbReference type="Pfam" id="PF03401">
    <property type="entry name" value="TctC"/>
    <property type="match status" value="1"/>
</dbReference>
<dbReference type="InterPro" id="IPR042100">
    <property type="entry name" value="Bug_dom1"/>
</dbReference>
<sequence length="329" mass="34002">MNASKPVVRAAMACAALLLALPSAGALAASAADAAPWPAARPITWIVGFPPGGSLDVLTRVAARKLAEKTGQSVVVENRPGASGLIALQAAARAAPDAYTLITIPGPLLFTQRVPELGRELTAVASLAQGPMVLVGPASNAASTVQELIADMRKDPKAWSYASSGNGTSQHLAGELFNMAAGTAMTHIPYKGGGQAVADVVGGQIPLAMLGVTPVVQQIKSGKLKAYAVTTTYRIDSLPNVPTLQEAGLKGYDASQWYIVGAPAGTPVDRIERLNQWITEIAASPDMKPALEASGSIAGTGSAQAVHDFVTKDLQKWRNLADKARLDLN</sequence>
<organism evidence="3 4">
    <name type="scientific">Pigmentiphaga litoralis</name>
    <dbReference type="NCBI Taxonomy" id="516702"/>
    <lineage>
        <taxon>Bacteria</taxon>
        <taxon>Pseudomonadati</taxon>
        <taxon>Pseudomonadota</taxon>
        <taxon>Betaproteobacteria</taxon>
        <taxon>Burkholderiales</taxon>
        <taxon>Alcaligenaceae</taxon>
        <taxon>Pigmentiphaga</taxon>
    </lineage>
</organism>
<feature type="signal peptide" evidence="2">
    <location>
        <begin position="1"/>
        <end position="28"/>
    </location>
</feature>
<evidence type="ECO:0000256" key="1">
    <source>
        <dbReference type="ARBA" id="ARBA00006987"/>
    </source>
</evidence>
<keyword evidence="2" id="KW-0732">Signal</keyword>
<keyword evidence="3" id="KW-0675">Receptor</keyword>
<reference evidence="3 4" key="1">
    <citation type="submission" date="2020-07" db="EMBL/GenBank/DDBJ databases">
        <title>Genomic Encyclopedia of Type Strains, Phase IV (KMG-V): Genome sequencing to study the core and pangenomes of soil and plant-associated prokaryotes.</title>
        <authorList>
            <person name="Whitman W."/>
        </authorList>
    </citation>
    <scope>NUCLEOTIDE SEQUENCE [LARGE SCALE GENOMIC DNA]</scope>
    <source>
        <strain evidence="3 4">SAS40</strain>
    </source>
</reference>
<dbReference type="InterPro" id="IPR005064">
    <property type="entry name" value="BUG"/>
</dbReference>
<proteinExistence type="inferred from homology"/>
<name>A0A7Y9IWM4_9BURK</name>
<keyword evidence="4" id="KW-1185">Reference proteome</keyword>
<accession>A0A7Y9IWM4</accession>
<dbReference type="Gene3D" id="3.40.190.10">
    <property type="entry name" value="Periplasmic binding protein-like II"/>
    <property type="match status" value="1"/>
</dbReference>
<dbReference type="AlphaFoldDB" id="A0A7Y9IWM4"/>
<evidence type="ECO:0000313" key="3">
    <source>
        <dbReference type="EMBL" id="NYE84446.1"/>
    </source>
</evidence>
<dbReference type="EMBL" id="JACBYR010000001">
    <property type="protein sequence ID" value="NYE84446.1"/>
    <property type="molecule type" value="Genomic_DNA"/>
</dbReference>
<dbReference type="Proteomes" id="UP000542125">
    <property type="component" value="Unassembled WGS sequence"/>
</dbReference>
<dbReference type="SUPFAM" id="SSF53850">
    <property type="entry name" value="Periplasmic binding protein-like II"/>
    <property type="match status" value="1"/>
</dbReference>
<comment type="caution">
    <text evidence="3">The sequence shown here is derived from an EMBL/GenBank/DDBJ whole genome shotgun (WGS) entry which is preliminary data.</text>
</comment>
<comment type="similarity">
    <text evidence="1">Belongs to the UPF0065 (bug) family.</text>
</comment>
<dbReference type="PIRSF" id="PIRSF017082">
    <property type="entry name" value="YflP"/>
    <property type="match status" value="1"/>
</dbReference>
<protein>
    <submittedName>
        <fullName evidence="3">Tripartite-type tricarboxylate transporter receptor subunit TctC</fullName>
    </submittedName>
</protein>
<dbReference type="RefSeq" id="WP_179588131.1">
    <property type="nucleotide sequence ID" value="NZ_JACBYR010000001.1"/>
</dbReference>
<feature type="chain" id="PRO_5031442717" evidence="2">
    <location>
        <begin position="29"/>
        <end position="329"/>
    </location>
</feature>
<evidence type="ECO:0000313" key="4">
    <source>
        <dbReference type="Proteomes" id="UP000542125"/>
    </source>
</evidence>
<evidence type="ECO:0000256" key="2">
    <source>
        <dbReference type="SAM" id="SignalP"/>
    </source>
</evidence>
<dbReference type="Gene3D" id="3.40.190.150">
    <property type="entry name" value="Bordetella uptake gene, domain 1"/>
    <property type="match status" value="1"/>
</dbReference>
<dbReference type="PANTHER" id="PTHR42928:SF5">
    <property type="entry name" value="BLR1237 PROTEIN"/>
    <property type="match status" value="1"/>
</dbReference>